<name>A0A1H7N5Z3_AQUAM</name>
<dbReference type="PANTHER" id="PTHR21198">
    <property type="entry name" value="GLUTAMATE RACEMASE"/>
    <property type="match status" value="1"/>
</dbReference>
<comment type="caution">
    <text evidence="7">Lacks conserved residue(s) required for the propagation of feature annotation.</text>
</comment>
<dbReference type="GO" id="GO:0009252">
    <property type="term" value="P:peptidoglycan biosynthetic process"/>
    <property type="evidence" value="ECO:0007669"/>
    <property type="project" value="UniProtKB-UniRule"/>
</dbReference>
<dbReference type="InterPro" id="IPR001920">
    <property type="entry name" value="Asp/Glu_race"/>
</dbReference>
<evidence type="ECO:0000256" key="6">
    <source>
        <dbReference type="ARBA" id="ARBA00023316"/>
    </source>
</evidence>
<dbReference type="AlphaFoldDB" id="A0A1H7N5Z3"/>
<dbReference type="UniPathway" id="UPA00219"/>
<keyword evidence="3 7" id="KW-0133">Cell shape</keyword>
<dbReference type="InterPro" id="IPR015942">
    <property type="entry name" value="Asp/Glu/hydantoin_racemase"/>
</dbReference>
<dbReference type="HAMAP" id="MF_00258">
    <property type="entry name" value="Glu_racemase"/>
    <property type="match status" value="1"/>
</dbReference>
<dbReference type="PANTHER" id="PTHR21198:SF3">
    <property type="entry name" value="GLUTAMATE RACEMASE"/>
    <property type="match status" value="1"/>
</dbReference>
<dbReference type="Gene3D" id="3.40.50.1860">
    <property type="match status" value="2"/>
</dbReference>
<gene>
    <name evidence="7" type="primary">murI</name>
    <name evidence="8" type="ORF">SAMN04487910_1966</name>
</gene>
<keyword evidence="6 7" id="KW-0961">Cell wall biogenesis/degradation</keyword>
<dbReference type="GO" id="GO:0008881">
    <property type="term" value="F:glutamate racemase activity"/>
    <property type="evidence" value="ECO:0007669"/>
    <property type="project" value="UniProtKB-UniRule"/>
</dbReference>
<feature type="active site" description="Proton donor/acceptor" evidence="7">
    <location>
        <position position="91"/>
    </location>
</feature>
<dbReference type="SUPFAM" id="SSF53681">
    <property type="entry name" value="Aspartate/glutamate racemase"/>
    <property type="match status" value="2"/>
</dbReference>
<feature type="active site" description="Proton donor/acceptor" evidence="7">
    <location>
        <position position="201"/>
    </location>
</feature>
<sequence length="280" mass="31105">MSPNSHCFFYFWEVHYYRMEKQAIGIFDSGIGGTSIWKEIAIALPNEDTIYLADSKYAPYGKRSKEEIVSLSIKNTKKLLELNCKIIVVACNTATTNAIKVLRKQFDVPFIGIEPAIKPAALNTKTQKVGILATKGTLSSELFATTSDIYANNIDVIEVIGTGLVELIEDGKIYTPEMFTLLSSYVRPLVEKDIDYLVLGCSHYPYLIPVLEKILPKNIIIIDSGEAVARQTKVVLLNNNLLKTGSSKGSHLFFTNGKLSILQDILKKSNISTDSNLLDF</sequence>
<comment type="similarity">
    <text evidence="7">Belongs to the aspartate/glutamate racemases family.</text>
</comment>
<organism evidence="8 9">
    <name type="scientific">Aquimarina amphilecti</name>
    <dbReference type="NCBI Taxonomy" id="1038014"/>
    <lineage>
        <taxon>Bacteria</taxon>
        <taxon>Pseudomonadati</taxon>
        <taxon>Bacteroidota</taxon>
        <taxon>Flavobacteriia</taxon>
        <taxon>Flavobacteriales</taxon>
        <taxon>Flavobacteriaceae</taxon>
        <taxon>Aquimarina</taxon>
    </lineage>
</organism>
<evidence type="ECO:0000313" key="9">
    <source>
        <dbReference type="Proteomes" id="UP000198521"/>
    </source>
</evidence>
<comment type="function">
    <text evidence="7">Provides the (R)-glutamate required for cell wall biosynthesis.</text>
</comment>
<evidence type="ECO:0000256" key="2">
    <source>
        <dbReference type="ARBA" id="ARBA00013090"/>
    </source>
</evidence>
<protein>
    <recommendedName>
        <fullName evidence="2 7">Glutamate racemase</fullName>
        <ecNumber evidence="2 7">5.1.1.3</ecNumber>
    </recommendedName>
</protein>
<evidence type="ECO:0000256" key="4">
    <source>
        <dbReference type="ARBA" id="ARBA00022984"/>
    </source>
</evidence>
<evidence type="ECO:0000256" key="1">
    <source>
        <dbReference type="ARBA" id="ARBA00001602"/>
    </source>
</evidence>
<evidence type="ECO:0000256" key="3">
    <source>
        <dbReference type="ARBA" id="ARBA00022960"/>
    </source>
</evidence>
<dbReference type="Pfam" id="PF01177">
    <property type="entry name" value="Asp_Glu_race"/>
    <property type="match status" value="1"/>
</dbReference>
<dbReference type="InterPro" id="IPR004391">
    <property type="entry name" value="Glu_race"/>
</dbReference>
<evidence type="ECO:0000313" key="8">
    <source>
        <dbReference type="EMBL" id="SEL18721.1"/>
    </source>
</evidence>
<comment type="catalytic activity">
    <reaction evidence="1 7">
        <text>L-glutamate = D-glutamate</text>
        <dbReference type="Rhea" id="RHEA:12813"/>
        <dbReference type="ChEBI" id="CHEBI:29985"/>
        <dbReference type="ChEBI" id="CHEBI:29986"/>
        <dbReference type="EC" id="5.1.1.3"/>
    </reaction>
</comment>
<feature type="binding site" evidence="7">
    <location>
        <begin position="92"/>
        <end position="93"/>
    </location>
    <ligand>
        <name>substrate</name>
    </ligand>
</feature>
<accession>A0A1H7N5Z3</accession>
<dbReference type="PROSITE" id="PS00923">
    <property type="entry name" value="ASP_GLU_RACEMASE_1"/>
    <property type="match status" value="1"/>
</dbReference>
<keyword evidence="4 7" id="KW-0573">Peptidoglycan synthesis</keyword>
<dbReference type="Proteomes" id="UP000198521">
    <property type="component" value="Unassembled WGS sequence"/>
</dbReference>
<dbReference type="GO" id="GO:0071555">
    <property type="term" value="P:cell wall organization"/>
    <property type="evidence" value="ECO:0007669"/>
    <property type="project" value="UniProtKB-KW"/>
</dbReference>
<dbReference type="InterPro" id="IPR018187">
    <property type="entry name" value="Asp/Glu_racemase_AS_1"/>
</dbReference>
<proteinExistence type="inferred from homology"/>
<feature type="binding site" evidence="7">
    <location>
        <begin position="28"/>
        <end position="29"/>
    </location>
    <ligand>
        <name>substrate</name>
    </ligand>
</feature>
<evidence type="ECO:0000256" key="7">
    <source>
        <dbReference type="HAMAP-Rule" id="MF_00258"/>
    </source>
</evidence>
<evidence type="ECO:0000256" key="5">
    <source>
        <dbReference type="ARBA" id="ARBA00023235"/>
    </source>
</evidence>
<keyword evidence="9" id="KW-1185">Reference proteome</keyword>
<feature type="binding site" evidence="7">
    <location>
        <begin position="60"/>
        <end position="61"/>
    </location>
    <ligand>
        <name>substrate</name>
    </ligand>
</feature>
<dbReference type="STRING" id="1038014.SAMN04487910_1966"/>
<dbReference type="GO" id="GO:0008360">
    <property type="term" value="P:regulation of cell shape"/>
    <property type="evidence" value="ECO:0007669"/>
    <property type="project" value="UniProtKB-KW"/>
</dbReference>
<reference evidence="8 9" key="1">
    <citation type="submission" date="2016-10" db="EMBL/GenBank/DDBJ databases">
        <authorList>
            <person name="de Groot N.N."/>
        </authorList>
    </citation>
    <scope>NUCLEOTIDE SEQUENCE [LARGE SCALE GENOMIC DNA]</scope>
    <source>
        <strain evidence="8 9">DSM 25232</strain>
    </source>
</reference>
<dbReference type="EC" id="5.1.1.3" evidence="2 7"/>
<keyword evidence="5 7" id="KW-0413">Isomerase</keyword>
<dbReference type="EMBL" id="FOAB01000003">
    <property type="protein sequence ID" value="SEL18721.1"/>
    <property type="molecule type" value="Genomic_DNA"/>
</dbReference>
<comment type="pathway">
    <text evidence="7">Cell wall biogenesis; peptidoglycan biosynthesis.</text>
</comment>
<dbReference type="NCBIfam" id="TIGR00067">
    <property type="entry name" value="glut_race"/>
    <property type="match status" value="1"/>
</dbReference>